<dbReference type="GO" id="GO:0003676">
    <property type="term" value="F:nucleic acid binding"/>
    <property type="evidence" value="ECO:0007669"/>
    <property type="project" value="InterPro"/>
</dbReference>
<sequence>DICNSIEDEDEARRTFHLLQRRFEKHSWLHVMNLFDDLVNAPKASPNLSESFAATRSVLTMDTKVSLDTRARVRAEDILEIAQRFQKRLPTSSSQPAATIMSANVANAPSTSRLLPPRPTQHKPGSTTANPAKRIPLNQQSESWAKYHLSPRYPCLHCFEWGHWVQDCHRKKAGLPAVEDPRIKNPNITLKKSAVVSHPCLSGVEAEEEDPFIASIQEMPDHESQTAPRRREGYNSFGMPIW</sequence>
<dbReference type="Proteomes" id="UP000765509">
    <property type="component" value="Unassembled WGS sequence"/>
</dbReference>
<dbReference type="EMBL" id="AVOT02052098">
    <property type="protein sequence ID" value="MBW0547046.1"/>
    <property type="molecule type" value="Genomic_DNA"/>
</dbReference>
<evidence type="ECO:0000313" key="4">
    <source>
        <dbReference type="Proteomes" id="UP000765509"/>
    </source>
</evidence>
<evidence type="ECO:0000256" key="2">
    <source>
        <dbReference type="SAM" id="MobiDB-lite"/>
    </source>
</evidence>
<accession>A0A9Q3IKZ1</accession>
<name>A0A9Q3IKZ1_9BASI</name>
<dbReference type="GO" id="GO:0008270">
    <property type="term" value="F:zinc ion binding"/>
    <property type="evidence" value="ECO:0007669"/>
    <property type="project" value="InterPro"/>
</dbReference>
<dbReference type="InterPro" id="IPR036875">
    <property type="entry name" value="Znf_CCHC_sf"/>
</dbReference>
<evidence type="ECO:0008006" key="5">
    <source>
        <dbReference type="Google" id="ProtNLM"/>
    </source>
</evidence>
<feature type="non-terminal residue" evidence="3">
    <location>
        <position position="1"/>
    </location>
</feature>
<evidence type="ECO:0000313" key="3">
    <source>
        <dbReference type="EMBL" id="MBW0547046.1"/>
    </source>
</evidence>
<dbReference type="SUPFAM" id="SSF57756">
    <property type="entry name" value="Retrovirus zinc finger-like domains"/>
    <property type="match status" value="1"/>
</dbReference>
<dbReference type="GO" id="GO:0006397">
    <property type="term" value="P:mRNA processing"/>
    <property type="evidence" value="ECO:0007669"/>
    <property type="project" value="UniProtKB-KW"/>
</dbReference>
<evidence type="ECO:0000256" key="1">
    <source>
        <dbReference type="ARBA" id="ARBA00022664"/>
    </source>
</evidence>
<gene>
    <name evidence="3" type="ORF">O181_086761</name>
</gene>
<protein>
    <recommendedName>
        <fullName evidence="5">CCHC-type domain-containing protein</fullName>
    </recommendedName>
</protein>
<keyword evidence="4" id="KW-1185">Reference proteome</keyword>
<proteinExistence type="predicted"/>
<dbReference type="OrthoDB" id="2507554at2759"/>
<organism evidence="3 4">
    <name type="scientific">Austropuccinia psidii MF-1</name>
    <dbReference type="NCBI Taxonomy" id="1389203"/>
    <lineage>
        <taxon>Eukaryota</taxon>
        <taxon>Fungi</taxon>
        <taxon>Dikarya</taxon>
        <taxon>Basidiomycota</taxon>
        <taxon>Pucciniomycotina</taxon>
        <taxon>Pucciniomycetes</taxon>
        <taxon>Pucciniales</taxon>
        <taxon>Sphaerophragmiaceae</taxon>
        <taxon>Austropuccinia</taxon>
    </lineage>
</organism>
<reference evidence="3" key="1">
    <citation type="submission" date="2021-03" db="EMBL/GenBank/DDBJ databases">
        <title>Draft genome sequence of rust myrtle Austropuccinia psidii MF-1, a brazilian biotype.</title>
        <authorList>
            <person name="Quecine M.C."/>
            <person name="Pachon D.M.R."/>
            <person name="Bonatelli M.L."/>
            <person name="Correr F.H."/>
            <person name="Franceschini L.M."/>
            <person name="Leite T.F."/>
            <person name="Margarido G.R.A."/>
            <person name="Almeida C.A."/>
            <person name="Ferrarezi J.A."/>
            <person name="Labate C.A."/>
        </authorList>
    </citation>
    <scope>NUCLEOTIDE SEQUENCE</scope>
    <source>
        <strain evidence="3">MF-1</strain>
    </source>
</reference>
<feature type="region of interest" description="Disordered" evidence="2">
    <location>
        <begin position="106"/>
        <end position="135"/>
    </location>
</feature>
<keyword evidence="1" id="KW-0507">mRNA processing</keyword>
<comment type="caution">
    <text evidence="3">The sequence shown here is derived from an EMBL/GenBank/DDBJ whole genome shotgun (WGS) entry which is preliminary data.</text>
</comment>
<dbReference type="AlphaFoldDB" id="A0A9Q3IKZ1"/>